<dbReference type="EMBL" id="MFUO01000006">
    <property type="protein sequence ID" value="OGI84198.1"/>
    <property type="molecule type" value="Genomic_DNA"/>
</dbReference>
<dbReference type="InterPro" id="IPR036899">
    <property type="entry name" value="Ribosomal_uL13_sf"/>
</dbReference>
<dbReference type="GO" id="GO:0006412">
    <property type="term" value="P:translation"/>
    <property type="evidence" value="ECO:0007669"/>
    <property type="project" value="InterPro"/>
</dbReference>
<dbReference type="STRING" id="1801764.A2903_00605"/>
<keyword evidence="2 5" id="KW-0689">Ribosomal protein</keyword>
<dbReference type="PANTHER" id="PTHR11545:SF2">
    <property type="entry name" value="LARGE RIBOSOMAL SUBUNIT PROTEIN UL13M"/>
    <property type="match status" value="1"/>
</dbReference>
<dbReference type="InterPro" id="IPR005823">
    <property type="entry name" value="Ribosomal_uL13_bac-type"/>
</dbReference>
<accession>A0A1F6WQN3</accession>
<gene>
    <name evidence="5" type="ORF">A2903_00605</name>
</gene>
<evidence type="ECO:0000256" key="4">
    <source>
        <dbReference type="ARBA" id="ARBA00035499"/>
    </source>
</evidence>
<dbReference type="GO" id="GO:0005840">
    <property type="term" value="C:ribosome"/>
    <property type="evidence" value="ECO:0007669"/>
    <property type="project" value="UniProtKB-KW"/>
</dbReference>
<dbReference type="GO" id="GO:0003735">
    <property type="term" value="F:structural constituent of ribosome"/>
    <property type="evidence" value="ECO:0007669"/>
    <property type="project" value="InterPro"/>
</dbReference>
<dbReference type="InterPro" id="IPR005822">
    <property type="entry name" value="Ribosomal_uL13"/>
</dbReference>
<dbReference type="PANTHER" id="PTHR11545">
    <property type="entry name" value="RIBOSOMAL PROTEIN L13"/>
    <property type="match status" value="1"/>
</dbReference>
<proteinExistence type="inferred from homology"/>
<dbReference type="GO" id="GO:0017148">
    <property type="term" value="P:negative regulation of translation"/>
    <property type="evidence" value="ECO:0007669"/>
    <property type="project" value="TreeGrafter"/>
</dbReference>
<dbReference type="GO" id="GO:1990904">
    <property type="term" value="C:ribonucleoprotein complex"/>
    <property type="evidence" value="ECO:0007669"/>
    <property type="project" value="UniProtKB-KW"/>
</dbReference>
<dbReference type="PIRSF" id="PIRSF002181">
    <property type="entry name" value="Ribosomal_L13"/>
    <property type="match status" value="1"/>
</dbReference>
<evidence type="ECO:0000256" key="2">
    <source>
        <dbReference type="ARBA" id="ARBA00022980"/>
    </source>
</evidence>
<organism evidence="5 6">
    <name type="scientific">Candidatus Nomurabacteria bacterium RIFCSPLOWO2_01_FULL_33_17</name>
    <dbReference type="NCBI Taxonomy" id="1801764"/>
    <lineage>
        <taxon>Bacteria</taxon>
        <taxon>Candidatus Nomuraibacteriota</taxon>
    </lineage>
</organism>
<dbReference type="GO" id="GO:0003729">
    <property type="term" value="F:mRNA binding"/>
    <property type="evidence" value="ECO:0007669"/>
    <property type="project" value="TreeGrafter"/>
</dbReference>
<name>A0A1F6WQN3_9BACT</name>
<evidence type="ECO:0000256" key="3">
    <source>
        <dbReference type="ARBA" id="ARBA00023274"/>
    </source>
</evidence>
<evidence type="ECO:0000313" key="6">
    <source>
        <dbReference type="Proteomes" id="UP000178184"/>
    </source>
</evidence>
<comment type="similarity">
    <text evidence="1">Belongs to the universal ribosomal protein uL13 family.</text>
</comment>
<keyword evidence="3" id="KW-0687">Ribonucleoprotein</keyword>
<evidence type="ECO:0000313" key="5">
    <source>
        <dbReference type="EMBL" id="OGI84198.1"/>
    </source>
</evidence>
<reference evidence="5 6" key="1">
    <citation type="journal article" date="2016" name="Nat. Commun.">
        <title>Thousands of microbial genomes shed light on interconnected biogeochemical processes in an aquifer system.</title>
        <authorList>
            <person name="Anantharaman K."/>
            <person name="Brown C.T."/>
            <person name="Hug L.A."/>
            <person name="Sharon I."/>
            <person name="Castelle C.J."/>
            <person name="Probst A.J."/>
            <person name="Thomas B.C."/>
            <person name="Singh A."/>
            <person name="Wilkins M.J."/>
            <person name="Karaoz U."/>
            <person name="Brodie E.L."/>
            <person name="Williams K.H."/>
            <person name="Hubbard S.S."/>
            <person name="Banfield J.F."/>
        </authorList>
    </citation>
    <scope>NUCLEOTIDE SEQUENCE [LARGE SCALE GENOMIC DNA]</scope>
</reference>
<evidence type="ECO:0000256" key="1">
    <source>
        <dbReference type="ARBA" id="ARBA00006227"/>
    </source>
</evidence>
<dbReference type="CDD" id="cd00392">
    <property type="entry name" value="Ribosomal_L13"/>
    <property type="match status" value="1"/>
</dbReference>
<sequence>MEKKQKPQIYTVDATGQVLGRMCSSIAKILMGKTTVGYERHILSGASVNVINASKLFMTEKRKLETMHEKYSGYPGGLKYKSNAEIISKKGYAELIRLAVYNMLPPNRLRQPMMNKLKITE</sequence>
<dbReference type="Pfam" id="PF00572">
    <property type="entry name" value="Ribosomal_L13"/>
    <property type="match status" value="1"/>
</dbReference>
<dbReference type="Proteomes" id="UP000178184">
    <property type="component" value="Unassembled WGS sequence"/>
</dbReference>
<protein>
    <recommendedName>
        <fullName evidence="4">50S ribosomal protein L13</fullName>
    </recommendedName>
</protein>
<dbReference type="NCBIfam" id="TIGR01066">
    <property type="entry name" value="rplM_bact"/>
    <property type="match status" value="1"/>
</dbReference>
<comment type="caution">
    <text evidence="5">The sequence shown here is derived from an EMBL/GenBank/DDBJ whole genome shotgun (WGS) entry which is preliminary data.</text>
</comment>
<dbReference type="Gene3D" id="3.90.1180.10">
    <property type="entry name" value="Ribosomal protein L13"/>
    <property type="match status" value="1"/>
</dbReference>
<dbReference type="SUPFAM" id="SSF52161">
    <property type="entry name" value="Ribosomal protein L13"/>
    <property type="match status" value="1"/>
</dbReference>
<dbReference type="AlphaFoldDB" id="A0A1F6WQN3"/>